<evidence type="ECO:0000313" key="1">
    <source>
        <dbReference type="EMBL" id="AMP42387.1"/>
    </source>
</evidence>
<dbReference type="AlphaFoldDB" id="A0A142BW99"/>
<proteinExistence type="predicted"/>
<dbReference type="Gene3D" id="3.40.50.300">
    <property type="entry name" value="P-loop containing nucleotide triphosphate hydrolases"/>
    <property type="match status" value="1"/>
</dbReference>
<reference evidence="1" key="2">
    <citation type="submission" date="2016-02" db="EMBL/GenBank/DDBJ databases">
        <authorList>
            <person name="Wen L."/>
            <person name="He K."/>
            <person name="Yang H."/>
        </authorList>
    </citation>
    <scope>NUCLEOTIDE SEQUENCE</scope>
</reference>
<protein>
    <submittedName>
        <fullName evidence="1">AAA-like domain protein</fullName>
    </submittedName>
</protein>
<organism evidence="1">
    <name type="scientific">uncultured bacterium IN-11</name>
    <dbReference type="NCBI Taxonomy" id="1805589"/>
    <lineage>
        <taxon>Bacteria</taxon>
        <taxon>environmental samples</taxon>
    </lineage>
</organism>
<name>A0A142BW99_9BACT</name>
<dbReference type="EMBL" id="KU736876">
    <property type="protein sequence ID" value="AMP42387.1"/>
    <property type="molecule type" value="Genomic_DNA"/>
</dbReference>
<dbReference type="InterPro" id="IPR027417">
    <property type="entry name" value="P-loop_NTPase"/>
</dbReference>
<sequence>MVISMSYTFADRCLDSIDELIAGLRSWTASDPTSYFPIASAFDENTLALYSGSLMSVIKLDGYYGEYFPNQFETLLSEGWEQFFRNRMGSNGKGLDILWFYESDHEGIKDTMRDARKPQIDALLQRGIDIEDVLLDEADLYASQCVKETQYLIVITHLSALSKIEQKAARKHRKSSFRKDDRAAGADAIAQSLGYESLHEVHEQHVNSLLVFMSDNTRSEVSRGYLVKRLDAYQALKIIYSTAHPHTFETWEARLQQKDTKPRNLDKIPLKTIQQQYGGKYTPRDFSLLLPPRLSQQMLPSHIKELGKYAILGDRIYAPYFVKELALDPQPVEHLIRQCYQRRLPFRIVYSILGDPTAANSWNINFANIFTFGMVNRQINNAVKALASYVEQGGVQVGYSIAFTTWANLEVNVDLETGKETVNLDTVMRRSRDLETLFQQWGQQQVSNVYGCAAQQALSTCLGYHLPVAAPAAPQTERDVLRQLPISRPVSIWKPQDSMWFRTSTGVLNPYQPFSKKQSSMVAVVLGGMGYGKSNLLSDVNFCLFSNSQNSQVPYLRGLDFGASSTGVIDLMASSLPESQKHQVIFKPFVNDGSMVKNLFDTRLGCRYPLTDHKQFLIGWLQLICEELSTRFGVTHIANVITAAIERMYAETDPRESHLYSRSPFNYAEARGIEGLQEVIEANGIEIDGHTTWWEVVDALIAVGLENDDQKILYIATCLQRLAVPKWDDLCSAVNALSNQFSDLPEVDGKPYISAVSATLTGVSRIFPCFVSRTNFDVSESPVCVFDMTEVYGRGTSNYDLWKRGVVFTVAYRVLCEDLFINRDIANDEMRVNADYLGLSQDLVRYHINFYEKQDSIPKLFWADEVHRLDAASKSGDSQASSSTGRVLSSLCYEGRKFNVGIMLGSQLPQHIPEDILTLLTSLFIFGANQSVELAEAIKDKFGLSEDERDAILRITPPNAVKGAEVFCEHRTRRGTQRLITNFLLGSIKRWAYATEADERALRATLYSRTRPSEARKLLATHVQDLEFAINSIISKEEQETGRLVARDQAIEILAANLLLKQENQRG</sequence>
<accession>A0A142BW99</accession>
<reference evidence="1" key="1">
    <citation type="journal article" date="2016" name="Appl. Environ. Microbiol.">
        <title>Diversity of the Tetracycline Mobilome within a Chinese Pig Manure Sample.</title>
        <authorList>
            <person name="Leclercq S.O."/>
            <person name="Wang C."/>
            <person name="Zhu Y."/>
            <person name="Wu H."/>
            <person name="Du X."/>
            <person name="Liu Z."/>
            <person name="Feng J."/>
        </authorList>
    </citation>
    <scope>NUCLEOTIDE SEQUENCE</scope>
</reference>
<dbReference type="SUPFAM" id="SSF52540">
    <property type="entry name" value="P-loop containing nucleoside triphosphate hydrolases"/>
    <property type="match status" value="1"/>
</dbReference>